<evidence type="ECO:0000313" key="3">
    <source>
        <dbReference type="Proteomes" id="UP001224775"/>
    </source>
</evidence>
<evidence type="ECO:0000313" key="2">
    <source>
        <dbReference type="EMBL" id="KAK1746256.1"/>
    </source>
</evidence>
<dbReference type="InterPro" id="IPR032675">
    <property type="entry name" value="LRR_dom_sf"/>
</dbReference>
<dbReference type="AlphaFoldDB" id="A0AAD8YGT3"/>
<dbReference type="EMBL" id="JATAAI010000004">
    <property type="protein sequence ID" value="KAK1746256.1"/>
    <property type="molecule type" value="Genomic_DNA"/>
</dbReference>
<dbReference type="PANTHER" id="PTHR24114:SF2">
    <property type="entry name" value="F-BOX DOMAIN-CONTAINING PROTEIN-RELATED"/>
    <property type="match status" value="1"/>
</dbReference>
<comment type="caution">
    <text evidence="2">The sequence shown here is derived from an EMBL/GenBank/DDBJ whole genome shotgun (WGS) entry which is preliminary data.</text>
</comment>
<evidence type="ECO:0000256" key="1">
    <source>
        <dbReference type="SAM" id="MobiDB-lite"/>
    </source>
</evidence>
<protein>
    <submittedName>
        <fullName evidence="2">Leucine-rich repeat protein</fullName>
    </submittedName>
</protein>
<gene>
    <name evidence="2" type="ORF">QTG54_002863</name>
</gene>
<dbReference type="PANTHER" id="PTHR24114">
    <property type="entry name" value="LEUCINE RICH REPEAT FAMILY PROTEIN"/>
    <property type="match status" value="1"/>
</dbReference>
<sequence length="333" mass="37127">MSSGGESERDDVSLHNFSDDDGDDNGTDQRYHTNHGFVTNLSLLRRHFPVKELHAFGDFPHIQSMTDKDWVQCGRDISNNCYLDTLSVREGVLDDRTMTSFFQGLTRSSSLKFVEFIENGFGVAGVQRMVPFLHNSKSLKTLFVNENTIGSEGFNALWRALRDSPIEKLYCAICGINAIEIDMDDLPKQLVYLNLYDNDINTDDCRELAKMLRGGKSTLRDLRLGGNRIDDEGVAILASALQKNTSLERLHLDENEGMTAEGLVLLLTLVCDISSIKATLQSNHTLIDFGDVSIEGGDCLRNDLSDHITHVLAFNQKVDRLVCGEGKVIALHL</sequence>
<feature type="compositionally biased region" description="Basic and acidic residues" evidence="1">
    <location>
        <begin position="1"/>
        <end position="13"/>
    </location>
</feature>
<dbReference type="InterPro" id="IPR001611">
    <property type="entry name" value="Leu-rich_rpt"/>
</dbReference>
<reference evidence="2" key="1">
    <citation type="submission" date="2023-06" db="EMBL/GenBank/DDBJ databases">
        <title>Survivors Of The Sea: Transcriptome response of Skeletonema marinoi to long-term dormancy.</title>
        <authorList>
            <person name="Pinder M.I.M."/>
            <person name="Kourtchenko O."/>
            <person name="Robertson E.K."/>
            <person name="Larsson T."/>
            <person name="Maumus F."/>
            <person name="Osuna-Cruz C.M."/>
            <person name="Vancaester E."/>
            <person name="Stenow R."/>
            <person name="Vandepoele K."/>
            <person name="Ploug H."/>
            <person name="Bruchert V."/>
            <person name="Godhe A."/>
            <person name="Topel M."/>
        </authorList>
    </citation>
    <scope>NUCLEOTIDE SEQUENCE</scope>
    <source>
        <strain evidence="2">R05AC</strain>
    </source>
</reference>
<dbReference type="SMART" id="SM00368">
    <property type="entry name" value="LRR_RI"/>
    <property type="match status" value="4"/>
</dbReference>
<dbReference type="InterPro" id="IPR052394">
    <property type="entry name" value="LRR-containing"/>
</dbReference>
<dbReference type="Gene3D" id="3.80.10.10">
    <property type="entry name" value="Ribonuclease Inhibitor"/>
    <property type="match status" value="1"/>
</dbReference>
<dbReference type="Proteomes" id="UP001224775">
    <property type="component" value="Unassembled WGS sequence"/>
</dbReference>
<keyword evidence="3" id="KW-1185">Reference proteome</keyword>
<dbReference type="Pfam" id="PF13516">
    <property type="entry name" value="LRR_6"/>
    <property type="match status" value="2"/>
</dbReference>
<dbReference type="SUPFAM" id="SSF52047">
    <property type="entry name" value="RNI-like"/>
    <property type="match status" value="1"/>
</dbReference>
<proteinExistence type="predicted"/>
<name>A0AAD8YGT3_9STRA</name>
<accession>A0AAD8YGT3</accession>
<feature type="region of interest" description="Disordered" evidence="1">
    <location>
        <begin position="1"/>
        <end position="31"/>
    </location>
</feature>
<organism evidence="2 3">
    <name type="scientific">Skeletonema marinoi</name>
    <dbReference type="NCBI Taxonomy" id="267567"/>
    <lineage>
        <taxon>Eukaryota</taxon>
        <taxon>Sar</taxon>
        <taxon>Stramenopiles</taxon>
        <taxon>Ochrophyta</taxon>
        <taxon>Bacillariophyta</taxon>
        <taxon>Coscinodiscophyceae</taxon>
        <taxon>Thalassiosirophycidae</taxon>
        <taxon>Thalassiosirales</taxon>
        <taxon>Skeletonemataceae</taxon>
        <taxon>Skeletonema</taxon>
        <taxon>Skeletonema marinoi-dohrnii complex</taxon>
    </lineage>
</organism>